<evidence type="ECO:0000313" key="4">
    <source>
        <dbReference type="Proteomes" id="UP001190700"/>
    </source>
</evidence>
<keyword evidence="2" id="KW-0812">Transmembrane</keyword>
<dbReference type="EMBL" id="LGRX02010495">
    <property type="protein sequence ID" value="KAK3270279.1"/>
    <property type="molecule type" value="Genomic_DNA"/>
</dbReference>
<protein>
    <submittedName>
        <fullName evidence="3">Uncharacterized protein</fullName>
    </submittedName>
</protein>
<reference evidence="3 4" key="1">
    <citation type="journal article" date="2015" name="Genome Biol. Evol.">
        <title>Comparative Genomics of a Bacterivorous Green Alga Reveals Evolutionary Causalities and Consequences of Phago-Mixotrophic Mode of Nutrition.</title>
        <authorList>
            <person name="Burns J.A."/>
            <person name="Paasch A."/>
            <person name="Narechania A."/>
            <person name="Kim E."/>
        </authorList>
    </citation>
    <scope>NUCLEOTIDE SEQUENCE [LARGE SCALE GENOMIC DNA]</scope>
    <source>
        <strain evidence="3 4">PLY_AMNH</strain>
    </source>
</reference>
<feature type="transmembrane region" description="Helical" evidence="2">
    <location>
        <begin position="145"/>
        <end position="168"/>
    </location>
</feature>
<dbReference type="AlphaFoldDB" id="A0AAE0G2D8"/>
<evidence type="ECO:0000256" key="2">
    <source>
        <dbReference type="SAM" id="Phobius"/>
    </source>
</evidence>
<comment type="caution">
    <text evidence="3">The sequence shown here is derived from an EMBL/GenBank/DDBJ whole genome shotgun (WGS) entry which is preliminary data.</text>
</comment>
<sequence length="274" mass="29558">MTYEIAILEDSEDKLALLWNLEHNPAHILSDPFFQWHMTSSPPNSTFQFVEAALFLPQPPSPSPPAPSLVAPVPPQAEPPAWSPPKQLPSLNPPPATSPPPETPESTTPDVDASPLPPSPSPPSPPVETELSVETSSERSGSATLLILITSGAALGAVALAGLLFHYFQRMQRLKGFQPQVQAQAAIVKENAITEGESLRQQQQQQQQQQTADSSASSLGPLVHTPSKGNMKALPMRMSANPKPHASQFDDRNRIHPSPKGMKHPSLDLLGEYI</sequence>
<organism evidence="3 4">
    <name type="scientific">Cymbomonas tetramitiformis</name>
    <dbReference type="NCBI Taxonomy" id="36881"/>
    <lineage>
        <taxon>Eukaryota</taxon>
        <taxon>Viridiplantae</taxon>
        <taxon>Chlorophyta</taxon>
        <taxon>Pyramimonadophyceae</taxon>
        <taxon>Pyramimonadales</taxon>
        <taxon>Pyramimonadaceae</taxon>
        <taxon>Cymbomonas</taxon>
    </lineage>
</organism>
<proteinExistence type="predicted"/>
<gene>
    <name evidence="3" type="ORF">CYMTET_21327</name>
</gene>
<keyword evidence="4" id="KW-1185">Reference proteome</keyword>
<keyword evidence="2" id="KW-1133">Transmembrane helix</keyword>
<feature type="compositionally biased region" description="Pro residues" evidence="1">
    <location>
        <begin position="115"/>
        <end position="126"/>
    </location>
</feature>
<feature type="compositionally biased region" description="Low complexity" evidence="1">
    <location>
        <begin position="127"/>
        <end position="138"/>
    </location>
</feature>
<dbReference type="Proteomes" id="UP001190700">
    <property type="component" value="Unassembled WGS sequence"/>
</dbReference>
<feature type="compositionally biased region" description="Pro residues" evidence="1">
    <location>
        <begin position="58"/>
        <end position="103"/>
    </location>
</feature>
<feature type="region of interest" description="Disordered" evidence="1">
    <location>
        <begin position="58"/>
        <end position="138"/>
    </location>
</feature>
<feature type="region of interest" description="Disordered" evidence="1">
    <location>
        <begin position="197"/>
        <end position="267"/>
    </location>
</feature>
<feature type="compositionally biased region" description="Low complexity" evidence="1">
    <location>
        <begin position="201"/>
        <end position="210"/>
    </location>
</feature>
<keyword evidence="2" id="KW-0472">Membrane</keyword>
<name>A0AAE0G2D8_9CHLO</name>
<evidence type="ECO:0000256" key="1">
    <source>
        <dbReference type="SAM" id="MobiDB-lite"/>
    </source>
</evidence>
<evidence type="ECO:0000313" key="3">
    <source>
        <dbReference type="EMBL" id="KAK3270279.1"/>
    </source>
</evidence>
<accession>A0AAE0G2D8</accession>